<dbReference type="PROSITE" id="PS52016">
    <property type="entry name" value="TONB_DEPENDENT_REC_3"/>
    <property type="match status" value="1"/>
</dbReference>
<comment type="similarity">
    <text evidence="2 14 15">Belongs to the TonB-dependent receptor family.</text>
</comment>
<keyword evidence="19" id="KW-1185">Reference proteome</keyword>
<proteinExistence type="inferred from homology"/>
<reference evidence="19" key="1">
    <citation type="journal article" date="2019" name="Int. J. Syst. Evol. Microbiol.">
        <title>The Global Catalogue of Microorganisms (GCM) 10K type strain sequencing project: providing services to taxonomists for standard genome sequencing and annotation.</title>
        <authorList>
            <consortium name="The Broad Institute Genomics Platform"/>
            <consortium name="The Broad Institute Genome Sequencing Center for Infectious Disease"/>
            <person name="Wu L."/>
            <person name="Ma J."/>
        </authorList>
    </citation>
    <scope>NUCLEOTIDE SEQUENCE [LARGE SCALE GENOMIC DNA]</scope>
    <source>
        <strain evidence="19">CCUG 2113</strain>
    </source>
</reference>
<evidence type="ECO:0000256" key="11">
    <source>
        <dbReference type="ARBA" id="ARBA00023136"/>
    </source>
</evidence>
<feature type="region of interest" description="Disordered" evidence="16">
    <location>
        <begin position="553"/>
        <end position="572"/>
    </location>
</feature>
<evidence type="ECO:0000256" key="6">
    <source>
        <dbReference type="ARBA" id="ARBA00022692"/>
    </source>
</evidence>
<sequence length="809" mass="88342">MHPQHPRPTLPVALHPLALAVLLALGGTLAHTPARAQSAAGAQTTAYDLPAGPLDATLTGIARRAGRIIVIDPALVSGRTAGPVRGSLTLEQAFAQALTGSGLEIAPGGDGSYTLKKAPPALPKPETAAPLKEAVLPVVTVRAGGERETATGPVVGYAAKRSATATKTDTPITEVPQSVSVIGREEIDTKGMREVLDTLNYTPGVFTRTYGRDDRGYEFLTLRGFDSSTHNYLDGLAQLGFLDIGQMTEVYGMERIEVLRGPSSATFGQGDVGGIVNRVSKRPSLNDSIREAQVQLGSFKHRQLAIDYGDRIGDDFAFRLVGLARSTDDQAKYPGGERAETKRQYFAPSLLWQPSAATSLTLLASTLRHEAGDDVGYVADSNGRPTNVREGDPRYSRITHKAWTLGYEFRHDFSDNLGFRQKFRYADRETDKHHIWSSLQADGRTFTRTAVYHFGDLKQTSLDSFFEGRLQTGGVAHRLIAGVDWTRVRAKEQYLTGSAPDLDLLNPVYLTIPAPNTLGDVFGPNNLRNVGLYVQDQAKFADRWLLTLSGRHDTAKGEDSSSSRGGSQSSTHKAWTGRAALTWLAPGGWAPYVSYGTSFQPAFGAFDALDEKPTEGKQWEAGVKYQPKNGDLLLTAAVFDLEKTNITVTNPLSGISEQVGAVRSRGLELEAKGKLMPDLFATASFTYNDIKGRKGDTWYVEQGKTPIQAPKQMASLWLDYTFRDSGLHGLNIGAGARYVGKRWDDAANTKSQPGFTLFDASLRYDLDSHWRLALNATNLFNKRYYTSNAFDGWYRGEERTVTATATYRW</sequence>
<keyword evidence="10 15" id="KW-0798">TonB box</keyword>
<keyword evidence="5" id="KW-0410">Iron transport</keyword>
<evidence type="ECO:0000256" key="1">
    <source>
        <dbReference type="ARBA" id="ARBA00004571"/>
    </source>
</evidence>
<dbReference type="InterPro" id="IPR000531">
    <property type="entry name" value="Beta-barrel_TonB"/>
</dbReference>
<dbReference type="PANTHER" id="PTHR32552:SF68">
    <property type="entry name" value="FERRICHROME OUTER MEMBRANE TRANSPORTER_PHAGE RECEPTOR"/>
    <property type="match status" value="1"/>
</dbReference>
<evidence type="ECO:0000256" key="9">
    <source>
        <dbReference type="ARBA" id="ARBA00023065"/>
    </source>
</evidence>
<evidence type="ECO:0000313" key="18">
    <source>
        <dbReference type="EMBL" id="MFC3934886.1"/>
    </source>
</evidence>
<dbReference type="Gene3D" id="3.55.50.30">
    <property type="match status" value="1"/>
</dbReference>
<dbReference type="PANTHER" id="PTHR32552">
    <property type="entry name" value="FERRICHROME IRON RECEPTOR-RELATED"/>
    <property type="match status" value="1"/>
</dbReference>
<dbReference type="InterPro" id="IPR011662">
    <property type="entry name" value="Secretin/TonB_short_N"/>
</dbReference>
<dbReference type="SUPFAM" id="SSF56935">
    <property type="entry name" value="Porins"/>
    <property type="match status" value="1"/>
</dbReference>
<keyword evidence="12 18" id="KW-0675">Receptor</keyword>
<evidence type="ECO:0000256" key="7">
    <source>
        <dbReference type="ARBA" id="ARBA00022729"/>
    </source>
</evidence>
<keyword evidence="4 14" id="KW-1134">Transmembrane beta strand</keyword>
<keyword evidence="9" id="KW-0406">Ion transport</keyword>
<dbReference type="RefSeq" id="WP_162239760.1">
    <property type="nucleotide sequence ID" value="NZ_JAMXAX010000003.1"/>
</dbReference>
<keyword evidence="8" id="KW-0408">Iron</keyword>
<dbReference type="InterPro" id="IPR012910">
    <property type="entry name" value="Plug_dom"/>
</dbReference>
<keyword evidence="11 14" id="KW-0472">Membrane</keyword>
<evidence type="ECO:0000256" key="12">
    <source>
        <dbReference type="ARBA" id="ARBA00023170"/>
    </source>
</evidence>
<dbReference type="InterPro" id="IPR036942">
    <property type="entry name" value="Beta-barrel_TonB_sf"/>
</dbReference>
<dbReference type="Pfam" id="PF07715">
    <property type="entry name" value="Plug"/>
    <property type="match status" value="1"/>
</dbReference>
<dbReference type="Proteomes" id="UP001595693">
    <property type="component" value="Unassembled WGS sequence"/>
</dbReference>
<evidence type="ECO:0000256" key="2">
    <source>
        <dbReference type="ARBA" id="ARBA00009810"/>
    </source>
</evidence>
<evidence type="ECO:0000259" key="17">
    <source>
        <dbReference type="SMART" id="SM00965"/>
    </source>
</evidence>
<keyword evidence="7" id="KW-0732">Signal</keyword>
<protein>
    <submittedName>
        <fullName evidence="18">TonB-dependent siderophore receptor</fullName>
    </submittedName>
</protein>
<dbReference type="Pfam" id="PF07660">
    <property type="entry name" value="STN"/>
    <property type="match status" value="1"/>
</dbReference>
<evidence type="ECO:0000256" key="8">
    <source>
        <dbReference type="ARBA" id="ARBA00023004"/>
    </source>
</evidence>
<dbReference type="EMBL" id="JBHSAJ010000026">
    <property type="protein sequence ID" value="MFC3934886.1"/>
    <property type="molecule type" value="Genomic_DNA"/>
</dbReference>
<evidence type="ECO:0000313" key="19">
    <source>
        <dbReference type="Proteomes" id="UP001595693"/>
    </source>
</evidence>
<evidence type="ECO:0000256" key="15">
    <source>
        <dbReference type="RuleBase" id="RU003357"/>
    </source>
</evidence>
<comment type="subcellular location">
    <subcellularLocation>
        <location evidence="1 14">Cell outer membrane</location>
        <topology evidence="1 14">Multi-pass membrane protein</topology>
    </subcellularLocation>
</comment>
<evidence type="ECO:0000256" key="13">
    <source>
        <dbReference type="ARBA" id="ARBA00023237"/>
    </source>
</evidence>
<keyword evidence="13 14" id="KW-0998">Cell outer membrane</keyword>
<dbReference type="Gene3D" id="2.40.170.20">
    <property type="entry name" value="TonB-dependent receptor, beta-barrel domain"/>
    <property type="match status" value="1"/>
</dbReference>
<evidence type="ECO:0000256" key="14">
    <source>
        <dbReference type="PROSITE-ProRule" id="PRU01360"/>
    </source>
</evidence>
<accession>A0ABV8D8R4</accession>
<gene>
    <name evidence="18" type="ORF">ACFOW3_09630</name>
</gene>
<dbReference type="InterPro" id="IPR010105">
    <property type="entry name" value="TonB_sidphr_rcpt"/>
</dbReference>
<dbReference type="Gene3D" id="2.170.130.10">
    <property type="entry name" value="TonB-dependent receptor, plug domain"/>
    <property type="match status" value="1"/>
</dbReference>
<keyword evidence="6 14" id="KW-0812">Transmembrane</keyword>
<evidence type="ECO:0000256" key="5">
    <source>
        <dbReference type="ARBA" id="ARBA00022496"/>
    </source>
</evidence>
<comment type="caution">
    <text evidence="18">The sequence shown here is derived from an EMBL/GenBank/DDBJ whole genome shotgun (WGS) entry which is preliminary data.</text>
</comment>
<dbReference type="NCBIfam" id="TIGR01783">
    <property type="entry name" value="TonB-siderophor"/>
    <property type="match status" value="1"/>
</dbReference>
<name>A0ABV8D8R4_9BURK</name>
<evidence type="ECO:0000256" key="10">
    <source>
        <dbReference type="ARBA" id="ARBA00023077"/>
    </source>
</evidence>
<feature type="domain" description="Secretin/TonB short N-terminal" evidence="17">
    <location>
        <begin position="67"/>
        <end position="118"/>
    </location>
</feature>
<dbReference type="InterPro" id="IPR039426">
    <property type="entry name" value="TonB-dep_rcpt-like"/>
</dbReference>
<dbReference type="SMART" id="SM00965">
    <property type="entry name" value="STN"/>
    <property type="match status" value="1"/>
</dbReference>
<dbReference type="CDD" id="cd01347">
    <property type="entry name" value="ligand_gated_channel"/>
    <property type="match status" value="1"/>
</dbReference>
<evidence type="ECO:0000256" key="3">
    <source>
        <dbReference type="ARBA" id="ARBA00022448"/>
    </source>
</evidence>
<dbReference type="InterPro" id="IPR037066">
    <property type="entry name" value="Plug_dom_sf"/>
</dbReference>
<organism evidence="18 19">
    <name type="scientific">Acidovorax facilis</name>
    <dbReference type="NCBI Taxonomy" id="12917"/>
    <lineage>
        <taxon>Bacteria</taxon>
        <taxon>Pseudomonadati</taxon>
        <taxon>Pseudomonadota</taxon>
        <taxon>Betaproteobacteria</taxon>
        <taxon>Burkholderiales</taxon>
        <taxon>Comamonadaceae</taxon>
        <taxon>Acidovorax</taxon>
    </lineage>
</organism>
<dbReference type="Pfam" id="PF00593">
    <property type="entry name" value="TonB_dep_Rec_b-barrel"/>
    <property type="match status" value="1"/>
</dbReference>
<keyword evidence="3 14" id="KW-0813">Transport</keyword>
<evidence type="ECO:0000256" key="4">
    <source>
        <dbReference type="ARBA" id="ARBA00022452"/>
    </source>
</evidence>
<evidence type="ECO:0000256" key="16">
    <source>
        <dbReference type="SAM" id="MobiDB-lite"/>
    </source>
</evidence>